<dbReference type="InterPro" id="IPR011009">
    <property type="entry name" value="Kinase-like_dom_sf"/>
</dbReference>
<reference evidence="2" key="1">
    <citation type="submission" date="2021-02" db="EMBL/GenBank/DDBJ databases">
        <authorList>
            <person name="Nowell W R."/>
        </authorList>
    </citation>
    <scope>NUCLEOTIDE SEQUENCE</scope>
</reference>
<dbReference type="InterPro" id="IPR002575">
    <property type="entry name" value="Aminoglycoside_PTrfase"/>
</dbReference>
<accession>A0A814PRL1</accession>
<dbReference type="InterPro" id="IPR051678">
    <property type="entry name" value="AGP_Transferase"/>
</dbReference>
<feature type="domain" description="Aminoglycoside phosphotransferase" evidence="1">
    <location>
        <begin position="27"/>
        <end position="253"/>
    </location>
</feature>
<dbReference type="PANTHER" id="PTHR21310:SF15">
    <property type="entry name" value="AMINOGLYCOSIDE PHOSPHOTRANSFERASE DOMAIN-CONTAINING PROTEIN"/>
    <property type="match status" value="1"/>
</dbReference>
<comment type="caution">
    <text evidence="2">The sequence shown here is derived from an EMBL/GenBank/DDBJ whole genome shotgun (WGS) entry which is preliminary data.</text>
</comment>
<sequence>MNDKIDIIKQIFYDYDDTLKIKSIWRPGDGYSNSVYFVTFFNSSNLELTIKFTKPDDITEVAFYQLLHQDSTNYLPVPKIFKYDSITRNYYISSKLPGLPLSQLYDSRTHIQRLEIYQELGTLVGQLHSKYTYEKCGYLQDQSFHTWKDMFSDIIKKQIVQFNGTMFDELATTIHKYLIQHIHLIDYNIVPRLLHMDLHCANILILNIKITGILDAEDAIIGHNEYELMRIEKGHFEDKDSADYRNVFMSSYTNYVKLDNGYEERRRLYSLSRELVGMRCLIDYGDQYVQHGSIEQEKKNIEDKIKCIIEMI</sequence>
<dbReference type="Proteomes" id="UP000663868">
    <property type="component" value="Unassembled WGS sequence"/>
</dbReference>
<dbReference type="EMBL" id="CAJOBB010002115">
    <property type="protein sequence ID" value="CAF3939324.1"/>
    <property type="molecule type" value="Genomic_DNA"/>
</dbReference>
<dbReference type="Pfam" id="PF01636">
    <property type="entry name" value="APH"/>
    <property type="match status" value="1"/>
</dbReference>
<evidence type="ECO:0000313" key="3">
    <source>
        <dbReference type="EMBL" id="CAF3939324.1"/>
    </source>
</evidence>
<name>A0A814PRL1_9BILA</name>
<evidence type="ECO:0000259" key="1">
    <source>
        <dbReference type="Pfam" id="PF01636"/>
    </source>
</evidence>
<evidence type="ECO:0000313" key="4">
    <source>
        <dbReference type="Proteomes" id="UP000663860"/>
    </source>
</evidence>
<protein>
    <recommendedName>
        <fullName evidence="1">Aminoglycoside phosphotransferase domain-containing protein</fullName>
    </recommendedName>
</protein>
<dbReference type="SUPFAM" id="SSF56112">
    <property type="entry name" value="Protein kinase-like (PK-like)"/>
    <property type="match status" value="1"/>
</dbReference>
<organism evidence="2 4">
    <name type="scientific">Adineta steineri</name>
    <dbReference type="NCBI Taxonomy" id="433720"/>
    <lineage>
        <taxon>Eukaryota</taxon>
        <taxon>Metazoa</taxon>
        <taxon>Spiralia</taxon>
        <taxon>Gnathifera</taxon>
        <taxon>Rotifera</taxon>
        <taxon>Eurotatoria</taxon>
        <taxon>Bdelloidea</taxon>
        <taxon>Adinetida</taxon>
        <taxon>Adinetidae</taxon>
        <taxon>Adineta</taxon>
    </lineage>
</organism>
<dbReference type="AlphaFoldDB" id="A0A814PRL1"/>
<evidence type="ECO:0000313" key="2">
    <source>
        <dbReference type="EMBL" id="CAF1109673.1"/>
    </source>
</evidence>
<gene>
    <name evidence="2" type="ORF">IZO911_LOCUS23514</name>
    <name evidence="3" type="ORF">KXQ929_LOCUS24937</name>
</gene>
<dbReference type="EMBL" id="CAJNOE010000272">
    <property type="protein sequence ID" value="CAF1109673.1"/>
    <property type="molecule type" value="Genomic_DNA"/>
</dbReference>
<dbReference type="PANTHER" id="PTHR21310">
    <property type="entry name" value="AMINOGLYCOSIDE PHOSPHOTRANSFERASE-RELATED-RELATED"/>
    <property type="match status" value="1"/>
</dbReference>
<proteinExistence type="predicted"/>
<dbReference type="Gene3D" id="3.90.1200.10">
    <property type="match status" value="1"/>
</dbReference>
<dbReference type="Proteomes" id="UP000663860">
    <property type="component" value="Unassembled WGS sequence"/>
</dbReference>